<reference evidence="6" key="1">
    <citation type="submission" date="2016-04" db="EMBL/GenBank/DDBJ databases">
        <authorList>
            <person name="Evans L.H."/>
            <person name="Alamgir A."/>
            <person name="Owens N."/>
            <person name="Weber N.D."/>
            <person name="Virtaneva K."/>
            <person name="Barbian K."/>
            <person name="Babar A."/>
            <person name="Rosenke K."/>
        </authorList>
    </citation>
    <scope>NUCLEOTIDE SEQUENCE [LARGE SCALE GENOMIC DNA]</scope>
    <source>
        <strain evidence="6">CBS 101.48</strain>
    </source>
</reference>
<protein>
    <recommendedName>
        <fullName evidence="3">Purple acid phosphatase</fullName>
        <ecNumber evidence="3">3.1.3.2</ecNumber>
    </recommendedName>
</protein>
<dbReference type="PANTHER" id="PTHR45867:SF3">
    <property type="entry name" value="ACID PHOSPHATASE TYPE 7"/>
    <property type="match status" value="1"/>
</dbReference>
<keyword evidence="1 3" id="KW-0732">Signal</keyword>
<sequence>MLALYLLGCCWLLTVTAQLGLPGMPVVPDRYNSYGFPWNRTYLPTEPQQIHLSITAQGESAKIQFATHQPIQTAFLKYWSKDSSILLNTSHTQSLTPDTGYRYQVGSVANSLTLWSAEFEFHTPSSQDDFKFLAIGDLGVNNAVTMEQLVKRASHYDFFALTGDQAYDLSDFDGTKGDQYMNFVQPLFASLPYLGVVGNHETAFNYSHYKNRFNIVPYQESNSIDPLFYSISYKSLHLISFSSEFYFDPNAQTKYPLDWLEADLDLANRRRHLQPWIVFMTHRPLYCSGNSSSCHMPSVLSSLEPILLKHKVDIYMSGHVHNYERTYPMYNSSLQTKSYENAPTFFQLVIGNAGQPEGPSDFLPGDPPPWSANRFSGYGFTEFKVSLSELELTHLSVNTDGSLGKIVDHVVVSKTK</sequence>
<accession>A0A163JCV5</accession>
<keyword evidence="2" id="KW-0325">Glycoprotein</keyword>
<dbReference type="GO" id="GO:0046872">
    <property type="term" value="F:metal ion binding"/>
    <property type="evidence" value="ECO:0007669"/>
    <property type="project" value="InterPro"/>
</dbReference>
<dbReference type="AlphaFoldDB" id="A0A163JCV5"/>
<name>A0A163JCV5_ABSGL</name>
<dbReference type="OrthoDB" id="45007at2759"/>
<dbReference type="InParanoid" id="A0A163JCV5"/>
<comment type="similarity">
    <text evidence="3">Belongs to the metallophosphoesterase superfamily. Purple acid phosphatase family.</text>
</comment>
<dbReference type="InterPro" id="IPR004843">
    <property type="entry name" value="Calcineurin-like_PHP"/>
</dbReference>
<dbReference type="SUPFAM" id="SSF49363">
    <property type="entry name" value="Purple acid phosphatase, N-terminal domain"/>
    <property type="match status" value="1"/>
</dbReference>
<evidence type="ECO:0000259" key="4">
    <source>
        <dbReference type="Pfam" id="PF00149"/>
    </source>
</evidence>
<feature type="chain" id="PRO_5009733564" description="Purple acid phosphatase" evidence="3">
    <location>
        <begin position="18"/>
        <end position="416"/>
    </location>
</feature>
<dbReference type="EC" id="3.1.3.2" evidence="3"/>
<dbReference type="InterPro" id="IPR041792">
    <property type="entry name" value="MPP_PAP"/>
</dbReference>
<evidence type="ECO:0000256" key="1">
    <source>
        <dbReference type="ARBA" id="ARBA00022729"/>
    </source>
</evidence>
<feature type="domain" description="Calcineurin-like phosphoesterase" evidence="4">
    <location>
        <begin position="130"/>
        <end position="323"/>
    </location>
</feature>
<dbReference type="Pfam" id="PF00149">
    <property type="entry name" value="Metallophos"/>
    <property type="match status" value="1"/>
</dbReference>
<dbReference type="PANTHER" id="PTHR45867">
    <property type="entry name" value="PURPLE ACID PHOSPHATASE"/>
    <property type="match status" value="1"/>
</dbReference>
<keyword evidence="7" id="KW-1185">Reference proteome</keyword>
<evidence type="ECO:0000313" key="7">
    <source>
        <dbReference type="Proteomes" id="UP000078561"/>
    </source>
</evidence>
<dbReference type="STRING" id="4829.A0A163JCV5"/>
<dbReference type="InterPro" id="IPR025733">
    <property type="entry name" value="PAPs_C"/>
</dbReference>
<gene>
    <name evidence="6" type="primary">ABSGL_04040.1 scaffold 4782</name>
</gene>
<dbReference type="InterPro" id="IPR008963">
    <property type="entry name" value="Purple_acid_Pase-like_N"/>
</dbReference>
<keyword evidence="3" id="KW-0378">Hydrolase</keyword>
<dbReference type="GO" id="GO:0003993">
    <property type="term" value="F:acid phosphatase activity"/>
    <property type="evidence" value="ECO:0007669"/>
    <property type="project" value="UniProtKB-EC"/>
</dbReference>
<organism evidence="6">
    <name type="scientific">Absidia glauca</name>
    <name type="common">Pin mould</name>
    <dbReference type="NCBI Taxonomy" id="4829"/>
    <lineage>
        <taxon>Eukaryota</taxon>
        <taxon>Fungi</taxon>
        <taxon>Fungi incertae sedis</taxon>
        <taxon>Mucoromycota</taxon>
        <taxon>Mucoromycotina</taxon>
        <taxon>Mucoromycetes</taxon>
        <taxon>Mucorales</taxon>
        <taxon>Cunninghamellaceae</taxon>
        <taxon>Absidia</taxon>
    </lineage>
</organism>
<dbReference type="Proteomes" id="UP000078561">
    <property type="component" value="Unassembled WGS sequence"/>
</dbReference>
<dbReference type="Pfam" id="PF14008">
    <property type="entry name" value="Metallophos_C"/>
    <property type="match status" value="1"/>
</dbReference>
<feature type="domain" description="Purple acid phosphatase C-terminal" evidence="5">
    <location>
        <begin position="347"/>
        <end position="398"/>
    </location>
</feature>
<dbReference type="SUPFAM" id="SSF56300">
    <property type="entry name" value="Metallo-dependent phosphatases"/>
    <property type="match status" value="1"/>
</dbReference>
<proteinExistence type="inferred from homology"/>
<evidence type="ECO:0000313" key="6">
    <source>
        <dbReference type="EMBL" id="SAL98503.1"/>
    </source>
</evidence>
<feature type="signal peptide" evidence="3">
    <location>
        <begin position="1"/>
        <end position="17"/>
    </location>
</feature>
<evidence type="ECO:0000256" key="3">
    <source>
        <dbReference type="RuleBase" id="RU361203"/>
    </source>
</evidence>
<evidence type="ECO:0000259" key="5">
    <source>
        <dbReference type="Pfam" id="PF14008"/>
    </source>
</evidence>
<comment type="catalytic activity">
    <reaction evidence="3">
        <text>a phosphate monoester + H2O = an alcohol + phosphate</text>
        <dbReference type="Rhea" id="RHEA:15017"/>
        <dbReference type="ChEBI" id="CHEBI:15377"/>
        <dbReference type="ChEBI" id="CHEBI:30879"/>
        <dbReference type="ChEBI" id="CHEBI:43474"/>
        <dbReference type="ChEBI" id="CHEBI:67140"/>
        <dbReference type="EC" id="3.1.3.2"/>
    </reaction>
</comment>
<dbReference type="CDD" id="cd00839">
    <property type="entry name" value="MPP_PAPs"/>
    <property type="match status" value="1"/>
</dbReference>
<dbReference type="InterPro" id="IPR029052">
    <property type="entry name" value="Metallo-depent_PP-like"/>
</dbReference>
<dbReference type="EMBL" id="LT552109">
    <property type="protein sequence ID" value="SAL98503.1"/>
    <property type="molecule type" value="Genomic_DNA"/>
</dbReference>
<dbReference type="Gene3D" id="3.60.21.10">
    <property type="match status" value="1"/>
</dbReference>
<evidence type="ECO:0000256" key="2">
    <source>
        <dbReference type="ARBA" id="ARBA00023180"/>
    </source>
</evidence>